<organism evidence="1 2">
    <name type="scientific">Artomyces pyxidatus</name>
    <dbReference type="NCBI Taxonomy" id="48021"/>
    <lineage>
        <taxon>Eukaryota</taxon>
        <taxon>Fungi</taxon>
        <taxon>Dikarya</taxon>
        <taxon>Basidiomycota</taxon>
        <taxon>Agaricomycotina</taxon>
        <taxon>Agaricomycetes</taxon>
        <taxon>Russulales</taxon>
        <taxon>Auriscalpiaceae</taxon>
        <taxon>Artomyces</taxon>
    </lineage>
</organism>
<keyword evidence="2" id="KW-1185">Reference proteome</keyword>
<evidence type="ECO:0000313" key="1">
    <source>
        <dbReference type="EMBL" id="KAI0058012.1"/>
    </source>
</evidence>
<protein>
    <submittedName>
        <fullName evidence="1">Uncharacterized protein</fullName>
    </submittedName>
</protein>
<name>A0ACB8SP41_9AGAM</name>
<sequence>MKIRKQERQPTRRGMLIRLDAARFALKDSSGHEETDETLWKRWIDKDIRSHIRQLTCISRALHRMQKLSKYWENIPGMEYRALCPTCSYVEESLDRILYDCDDPSHESIDVWKLAEELCPW</sequence>
<accession>A0ACB8SP41</accession>
<proteinExistence type="predicted"/>
<evidence type="ECO:0000313" key="2">
    <source>
        <dbReference type="Proteomes" id="UP000814140"/>
    </source>
</evidence>
<gene>
    <name evidence="1" type="ORF">BV25DRAFT_1325945</name>
</gene>
<dbReference type="Proteomes" id="UP000814140">
    <property type="component" value="Unassembled WGS sequence"/>
</dbReference>
<comment type="caution">
    <text evidence="1">The sequence shown here is derived from an EMBL/GenBank/DDBJ whole genome shotgun (WGS) entry which is preliminary data.</text>
</comment>
<reference evidence="1" key="1">
    <citation type="submission" date="2021-03" db="EMBL/GenBank/DDBJ databases">
        <authorList>
            <consortium name="DOE Joint Genome Institute"/>
            <person name="Ahrendt S."/>
            <person name="Looney B.P."/>
            <person name="Miyauchi S."/>
            <person name="Morin E."/>
            <person name="Drula E."/>
            <person name="Courty P.E."/>
            <person name="Chicoki N."/>
            <person name="Fauchery L."/>
            <person name="Kohler A."/>
            <person name="Kuo A."/>
            <person name="Labutti K."/>
            <person name="Pangilinan J."/>
            <person name="Lipzen A."/>
            <person name="Riley R."/>
            <person name="Andreopoulos W."/>
            <person name="He G."/>
            <person name="Johnson J."/>
            <person name="Barry K.W."/>
            <person name="Grigoriev I.V."/>
            <person name="Nagy L."/>
            <person name="Hibbett D."/>
            <person name="Henrissat B."/>
            <person name="Matheny P.B."/>
            <person name="Labbe J."/>
            <person name="Martin F."/>
        </authorList>
    </citation>
    <scope>NUCLEOTIDE SEQUENCE</scope>
    <source>
        <strain evidence="1">HHB10654</strain>
    </source>
</reference>
<reference evidence="1" key="2">
    <citation type="journal article" date="2022" name="New Phytol.">
        <title>Evolutionary transition to the ectomycorrhizal habit in the genomes of a hyperdiverse lineage of mushroom-forming fungi.</title>
        <authorList>
            <person name="Looney B."/>
            <person name="Miyauchi S."/>
            <person name="Morin E."/>
            <person name="Drula E."/>
            <person name="Courty P.E."/>
            <person name="Kohler A."/>
            <person name="Kuo A."/>
            <person name="LaButti K."/>
            <person name="Pangilinan J."/>
            <person name="Lipzen A."/>
            <person name="Riley R."/>
            <person name="Andreopoulos W."/>
            <person name="He G."/>
            <person name="Johnson J."/>
            <person name="Nolan M."/>
            <person name="Tritt A."/>
            <person name="Barry K.W."/>
            <person name="Grigoriev I.V."/>
            <person name="Nagy L.G."/>
            <person name="Hibbett D."/>
            <person name="Henrissat B."/>
            <person name="Matheny P.B."/>
            <person name="Labbe J."/>
            <person name="Martin F.M."/>
        </authorList>
    </citation>
    <scope>NUCLEOTIDE SEQUENCE</scope>
    <source>
        <strain evidence="1">HHB10654</strain>
    </source>
</reference>
<dbReference type="EMBL" id="MU277240">
    <property type="protein sequence ID" value="KAI0058012.1"/>
    <property type="molecule type" value="Genomic_DNA"/>
</dbReference>